<dbReference type="Proteomes" id="UP000255283">
    <property type="component" value="Unassembled WGS sequence"/>
</dbReference>
<dbReference type="InterPro" id="IPR050261">
    <property type="entry name" value="FrsA_esterase"/>
</dbReference>
<dbReference type="SUPFAM" id="SSF53474">
    <property type="entry name" value="alpha/beta-Hydrolases"/>
    <property type="match status" value="1"/>
</dbReference>
<dbReference type="EMBL" id="UGTJ01000001">
    <property type="protein sequence ID" value="SUB79948.1"/>
    <property type="molecule type" value="Genomic_DNA"/>
</dbReference>
<sequence length="440" mass="50453">MILSALCAICSWSATFAQNDYAGHYTRSLHDMMGDVARRWNVRLKYNVDTAGLRLPYADFRVRPYSLEETLSNICAYFDFKWWRQPDGSYKIKPYEYPRRHTEEGAKMLNYLSTLYADRTAWEARRDSLRREVRMRLGIDAFLDSCVNTRPVFSKVRKHDGYTMQNICIELTPGQHVFGTIYAPAPSKETKRRWKNVRKYPLIICPDGHWETRTRPDEQKRLATLARMGAVCVDFDLYGYGESEQEVGREAHRTDRAHVYQAACALKLLDYLWNHRHDIDRSRIGANGGSGGGSHTILLTVLDDRITAAAPTVNLASHFDGGCPCESGRPIHLAGGGTCNPELIAMFAPRPLQIVSDGGDWTASVPTLEYPYLRRIYGFYGAQDKVENVHLPAERHDYGPNKRQANYDFFARVFDLDRTMIDETKVTIEPRRMMETGLER</sequence>
<dbReference type="AlphaFoldDB" id="A0AAQ1ZIC7"/>
<name>A0AAQ1ZIC7_9BACT</name>
<organism evidence="1 2">
    <name type="scientific">Segatella buccae</name>
    <dbReference type="NCBI Taxonomy" id="28126"/>
    <lineage>
        <taxon>Bacteria</taxon>
        <taxon>Pseudomonadati</taxon>
        <taxon>Bacteroidota</taxon>
        <taxon>Bacteroidia</taxon>
        <taxon>Bacteroidales</taxon>
        <taxon>Prevotellaceae</taxon>
        <taxon>Segatella</taxon>
    </lineage>
</organism>
<dbReference type="PANTHER" id="PTHR22946">
    <property type="entry name" value="DIENELACTONE HYDROLASE DOMAIN-CONTAINING PROTEIN-RELATED"/>
    <property type="match status" value="1"/>
</dbReference>
<protein>
    <recommendedName>
        <fullName evidence="3">Acetyl xylan esterase domain-containing protein</fullName>
    </recommendedName>
</protein>
<comment type="caution">
    <text evidence="1">The sequence shown here is derived from an EMBL/GenBank/DDBJ whole genome shotgun (WGS) entry which is preliminary data.</text>
</comment>
<proteinExistence type="predicted"/>
<gene>
    <name evidence="1" type="ORF">NCTC13063_01225</name>
</gene>
<dbReference type="PANTHER" id="PTHR22946:SF8">
    <property type="entry name" value="ACETYL XYLAN ESTERASE DOMAIN-CONTAINING PROTEIN"/>
    <property type="match status" value="1"/>
</dbReference>
<accession>A0AAQ1ZIC7</accession>
<dbReference type="InterPro" id="IPR029058">
    <property type="entry name" value="AB_hydrolase_fold"/>
</dbReference>
<evidence type="ECO:0008006" key="3">
    <source>
        <dbReference type="Google" id="ProtNLM"/>
    </source>
</evidence>
<reference evidence="1 2" key="1">
    <citation type="submission" date="2018-06" db="EMBL/GenBank/DDBJ databases">
        <authorList>
            <consortium name="Pathogen Informatics"/>
            <person name="Doyle S."/>
        </authorList>
    </citation>
    <scope>NUCLEOTIDE SEQUENCE [LARGE SCALE GENOMIC DNA]</scope>
    <source>
        <strain evidence="1 2">NCTC13063</strain>
    </source>
</reference>
<evidence type="ECO:0000313" key="1">
    <source>
        <dbReference type="EMBL" id="SUB79948.1"/>
    </source>
</evidence>
<dbReference type="Gene3D" id="3.40.50.1820">
    <property type="entry name" value="alpha/beta hydrolase"/>
    <property type="match status" value="1"/>
</dbReference>
<evidence type="ECO:0000313" key="2">
    <source>
        <dbReference type="Proteomes" id="UP000255283"/>
    </source>
</evidence>